<dbReference type="PANTHER" id="PTHR13448">
    <property type="entry name" value="TRANSMEMBRANE PROTEIN 214"/>
    <property type="match status" value="1"/>
</dbReference>
<reference evidence="1 2" key="1">
    <citation type="submission" date="2020-02" db="EMBL/GenBank/DDBJ databases">
        <authorList>
            <person name="Ma Q."/>
            <person name="Huang Y."/>
            <person name="Song X."/>
            <person name="Pei D."/>
        </authorList>
    </citation>
    <scope>NUCLEOTIDE SEQUENCE [LARGE SCALE GENOMIC DNA]</scope>
    <source>
        <strain evidence="1">Sxm20200214</strain>
        <tissue evidence="1">Leaf</tissue>
    </source>
</reference>
<keyword evidence="2" id="KW-1185">Reference proteome</keyword>
<dbReference type="InterPro" id="IPR019308">
    <property type="entry name" value="TMEM214"/>
</dbReference>
<accession>A0A8X7VJ18</accession>
<proteinExistence type="predicted"/>
<sequence length="131" mass="15110">MLCQIPQFEPYLRFFMAAKGDLCLGLYSWAHNFLSLVRVSNKKRYCIRQSMDLVLQLAGEMLSRLRARTILVDGALREGEPLIPLPSFEILVLLTFPSSSTRAKTTERVEAIYPMLKDVLFHQIFQEEATR</sequence>
<name>A0A8X7VJ18_BRACI</name>
<dbReference type="GO" id="GO:0005783">
    <property type="term" value="C:endoplasmic reticulum"/>
    <property type="evidence" value="ECO:0007669"/>
    <property type="project" value="TreeGrafter"/>
</dbReference>
<dbReference type="PANTHER" id="PTHR13448:SF13">
    <property type="entry name" value="(RAPE) HYPOTHETICAL PROTEIN"/>
    <property type="match status" value="1"/>
</dbReference>
<evidence type="ECO:0000313" key="2">
    <source>
        <dbReference type="Proteomes" id="UP000886595"/>
    </source>
</evidence>
<dbReference type="EMBL" id="JAAMPC010000005">
    <property type="protein sequence ID" value="KAG2312122.1"/>
    <property type="molecule type" value="Genomic_DNA"/>
</dbReference>
<evidence type="ECO:0000313" key="1">
    <source>
        <dbReference type="EMBL" id="KAG2312122.1"/>
    </source>
</evidence>
<dbReference type="Proteomes" id="UP000886595">
    <property type="component" value="Unassembled WGS sequence"/>
</dbReference>
<protein>
    <submittedName>
        <fullName evidence="1">Uncharacterized protein</fullName>
    </submittedName>
</protein>
<comment type="caution">
    <text evidence="1">The sequence shown here is derived from an EMBL/GenBank/DDBJ whole genome shotgun (WGS) entry which is preliminary data.</text>
</comment>
<organism evidence="1 2">
    <name type="scientific">Brassica carinata</name>
    <name type="common">Ethiopian mustard</name>
    <name type="synonym">Abyssinian cabbage</name>
    <dbReference type="NCBI Taxonomy" id="52824"/>
    <lineage>
        <taxon>Eukaryota</taxon>
        <taxon>Viridiplantae</taxon>
        <taxon>Streptophyta</taxon>
        <taxon>Embryophyta</taxon>
        <taxon>Tracheophyta</taxon>
        <taxon>Spermatophyta</taxon>
        <taxon>Magnoliopsida</taxon>
        <taxon>eudicotyledons</taxon>
        <taxon>Gunneridae</taxon>
        <taxon>Pentapetalae</taxon>
        <taxon>rosids</taxon>
        <taxon>malvids</taxon>
        <taxon>Brassicales</taxon>
        <taxon>Brassicaceae</taxon>
        <taxon>Brassiceae</taxon>
        <taxon>Brassica</taxon>
    </lineage>
</organism>
<dbReference type="AlphaFoldDB" id="A0A8X7VJ18"/>
<dbReference type="GO" id="GO:0005794">
    <property type="term" value="C:Golgi apparatus"/>
    <property type="evidence" value="ECO:0007669"/>
    <property type="project" value="TreeGrafter"/>
</dbReference>
<gene>
    <name evidence="1" type="ORF">Bca52824_023679</name>
</gene>
<dbReference type="OrthoDB" id="10022292at2759"/>